<dbReference type="Pfam" id="PF06912">
    <property type="entry name" value="DUF1275"/>
    <property type="match status" value="1"/>
</dbReference>
<dbReference type="PANTHER" id="PTHR37314:SF4">
    <property type="entry name" value="UPF0700 TRANSMEMBRANE PROTEIN YOAK"/>
    <property type="match status" value="1"/>
</dbReference>
<keyword evidence="3" id="KW-1185">Reference proteome</keyword>
<evidence type="ECO:0000313" key="3">
    <source>
        <dbReference type="Proteomes" id="UP001251870"/>
    </source>
</evidence>
<gene>
    <name evidence="2" type="ORF">RIL96_07235</name>
</gene>
<dbReference type="InterPro" id="IPR010699">
    <property type="entry name" value="DUF1275"/>
</dbReference>
<reference evidence="2 3" key="1">
    <citation type="submission" date="2023-09" db="EMBL/GenBank/DDBJ databases">
        <title>Description of three actinobacteria isolated from air of manufacturing shop in a pharmaceutical factory.</title>
        <authorList>
            <person name="Zhang D.-F."/>
        </authorList>
    </citation>
    <scope>NUCLEOTIDE SEQUENCE [LARGE SCALE GENOMIC DNA]</scope>
    <source>
        <strain evidence="2 3">LY-0111</strain>
    </source>
</reference>
<feature type="transmembrane region" description="Helical" evidence="1">
    <location>
        <begin position="200"/>
        <end position="218"/>
    </location>
</feature>
<dbReference type="RefSeq" id="WP_310548347.1">
    <property type="nucleotide sequence ID" value="NZ_JAVKGR010000007.1"/>
</dbReference>
<sequence length="223" mass="22669">MATRLTRPQLMLACAMTAAAGFVDGIGFIHLGGYFVSFMSGNSTRAGADLAAGDLLGWAKALGLVLAFVFGVMLATWITRGSRIRRIYAVGDQPRAVWLSVGLLALAAACGSLLPAEAAVAPLIAAAMGAVNATFARGGEVSVGLTYMTGALVKAGQHAAAVFTEGWNTAWLRYAALWTAIALGSAAGAATYLLIGLAGIWAAVVVLAAAACLLGGSARRQPR</sequence>
<evidence type="ECO:0000313" key="2">
    <source>
        <dbReference type="EMBL" id="MDR8019358.1"/>
    </source>
</evidence>
<organism evidence="2 3">
    <name type="scientific">Nesterenkonia aerolata</name>
    <dbReference type="NCBI Taxonomy" id="3074079"/>
    <lineage>
        <taxon>Bacteria</taxon>
        <taxon>Bacillati</taxon>
        <taxon>Actinomycetota</taxon>
        <taxon>Actinomycetes</taxon>
        <taxon>Micrococcales</taxon>
        <taxon>Micrococcaceae</taxon>
        <taxon>Nesterenkonia</taxon>
    </lineage>
</organism>
<feature type="transmembrane region" description="Helical" evidence="1">
    <location>
        <begin position="55"/>
        <end position="75"/>
    </location>
</feature>
<protein>
    <submittedName>
        <fullName evidence="2">YoaK family protein</fullName>
    </submittedName>
</protein>
<proteinExistence type="predicted"/>
<keyword evidence="1" id="KW-1133">Transmembrane helix</keyword>
<name>A0ABU2DS98_9MICC</name>
<dbReference type="EMBL" id="JAVKGR010000007">
    <property type="protein sequence ID" value="MDR8019358.1"/>
    <property type="molecule type" value="Genomic_DNA"/>
</dbReference>
<feature type="transmembrane region" description="Helical" evidence="1">
    <location>
        <begin position="12"/>
        <end position="35"/>
    </location>
</feature>
<dbReference type="PANTHER" id="PTHR37314">
    <property type="entry name" value="SLR0142 PROTEIN"/>
    <property type="match status" value="1"/>
</dbReference>
<dbReference type="Proteomes" id="UP001251870">
    <property type="component" value="Unassembled WGS sequence"/>
</dbReference>
<evidence type="ECO:0000256" key="1">
    <source>
        <dbReference type="SAM" id="Phobius"/>
    </source>
</evidence>
<accession>A0ABU2DS98</accession>
<comment type="caution">
    <text evidence="2">The sequence shown here is derived from an EMBL/GenBank/DDBJ whole genome shotgun (WGS) entry which is preliminary data.</text>
</comment>
<feature type="transmembrane region" description="Helical" evidence="1">
    <location>
        <begin position="175"/>
        <end position="194"/>
    </location>
</feature>
<feature type="transmembrane region" description="Helical" evidence="1">
    <location>
        <begin position="96"/>
        <end position="114"/>
    </location>
</feature>
<keyword evidence="1" id="KW-0812">Transmembrane</keyword>
<keyword evidence="1" id="KW-0472">Membrane</keyword>